<dbReference type="InterPro" id="IPR009100">
    <property type="entry name" value="AcylCoA_DH/oxidase_NM_dom_sf"/>
</dbReference>
<dbReference type="Gene3D" id="2.40.110.10">
    <property type="entry name" value="Butyryl-CoA Dehydrogenase, subunit A, domain 2"/>
    <property type="match status" value="1"/>
</dbReference>
<evidence type="ECO:0000256" key="3">
    <source>
        <dbReference type="ARBA" id="ARBA00022617"/>
    </source>
</evidence>
<organism evidence="10 11">
    <name type="scientific">Diplogelasinospora grovesii</name>
    <dbReference type="NCBI Taxonomy" id="303347"/>
    <lineage>
        <taxon>Eukaryota</taxon>
        <taxon>Fungi</taxon>
        <taxon>Dikarya</taxon>
        <taxon>Ascomycota</taxon>
        <taxon>Pezizomycotina</taxon>
        <taxon>Sordariomycetes</taxon>
        <taxon>Sordariomycetidae</taxon>
        <taxon>Sordariales</taxon>
        <taxon>Diplogelasinosporaceae</taxon>
        <taxon>Diplogelasinospora</taxon>
    </lineage>
</organism>
<evidence type="ECO:0000256" key="2">
    <source>
        <dbReference type="ARBA" id="ARBA00009347"/>
    </source>
</evidence>
<dbReference type="Gene3D" id="1.10.540.10">
    <property type="entry name" value="Acyl-CoA dehydrogenase/oxidase, N-terminal domain"/>
    <property type="match status" value="1"/>
</dbReference>
<keyword evidence="8" id="KW-0408">Iron</keyword>
<dbReference type="InterPro" id="IPR037069">
    <property type="entry name" value="AcylCoA_DH/ox_N_sf"/>
</dbReference>
<comment type="cofactor">
    <cofactor evidence="1">
        <name>FAD</name>
        <dbReference type="ChEBI" id="CHEBI:57692"/>
    </cofactor>
</comment>
<dbReference type="InterPro" id="IPR046373">
    <property type="entry name" value="Acyl-CoA_Oxase/DH_mid-dom_sf"/>
</dbReference>
<dbReference type="Gene3D" id="3.10.120.10">
    <property type="entry name" value="Cytochrome b5-like heme/steroid binding domain"/>
    <property type="match status" value="1"/>
</dbReference>
<keyword evidence="6" id="KW-0274">FAD</keyword>
<dbReference type="PROSITE" id="PS00191">
    <property type="entry name" value="CYTOCHROME_B5_1"/>
    <property type="match status" value="1"/>
</dbReference>
<dbReference type="Proteomes" id="UP001303473">
    <property type="component" value="Unassembled WGS sequence"/>
</dbReference>
<evidence type="ECO:0000256" key="4">
    <source>
        <dbReference type="ARBA" id="ARBA00022630"/>
    </source>
</evidence>
<dbReference type="GO" id="GO:0046872">
    <property type="term" value="F:metal ion binding"/>
    <property type="evidence" value="ECO:0007669"/>
    <property type="project" value="UniProtKB-KW"/>
</dbReference>
<dbReference type="InterPro" id="IPR001199">
    <property type="entry name" value="Cyt_B5-like_heme/steroid-bd"/>
</dbReference>
<evidence type="ECO:0000256" key="7">
    <source>
        <dbReference type="ARBA" id="ARBA00023002"/>
    </source>
</evidence>
<dbReference type="SMART" id="SM01117">
    <property type="entry name" value="Cyt-b5"/>
    <property type="match status" value="1"/>
</dbReference>
<keyword evidence="11" id="KW-1185">Reference proteome</keyword>
<dbReference type="GO" id="GO:0020037">
    <property type="term" value="F:heme binding"/>
    <property type="evidence" value="ECO:0007669"/>
    <property type="project" value="InterPro"/>
</dbReference>
<dbReference type="Pfam" id="PF02770">
    <property type="entry name" value="Acyl-CoA_dh_M"/>
    <property type="match status" value="1"/>
</dbReference>
<dbReference type="AlphaFoldDB" id="A0AAN6NAN1"/>
<dbReference type="InterPro" id="IPR036250">
    <property type="entry name" value="AcylCo_DH-like_C"/>
</dbReference>
<sequence>MEVPSKTFTREEVAKHNTEDSVWFVIDTVVYDVSEFLDAHPGGEAVLRQVAGTDATSAFYNLHRHEVLLKYADLAIGTIEGEKQSVVYTKPGELSPVPYAEPLWLTPPFKSPYFKDSHRRLQRAMREFTDKYIGPEAIEHERTGEYVSQQLIERMSAAGVLHMRMGPGKHLQGKELLGGAVKPEEFDYFHDMIMAQEAVRPACRGFQDGNMAGMVIGLTCILNFCKDPAMKKRITDEVFSGQKKICLAITEAFAGSDVAGLRTTAKKTPDGKHYIVNGTKKWITNGVFSDYFVTGVNTGKGLSVLLIERGEGVETKPIKTSYSPAAGTTFITFDNVKVPVENLLGEENKGIYVILSNFNHERWTMACATIRYMRLVVEESLKWAHQRLVFGKRLIDQPVIRQKLAKMIALCESHQSWLETITYQMCHMPYSEQSKHLGGPIGLLKMSCTRAAHEIADEAVQIWGGRGLTQTGMGRVIENFNRTYKFDAILGGAEEVLGDLGVRQAMKNMPKAML</sequence>
<reference evidence="11" key="1">
    <citation type="journal article" date="2023" name="Mol. Phylogenet. Evol.">
        <title>Genome-scale phylogeny and comparative genomics of the fungal order Sordariales.</title>
        <authorList>
            <person name="Hensen N."/>
            <person name="Bonometti L."/>
            <person name="Westerberg I."/>
            <person name="Brannstrom I.O."/>
            <person name="Guillou S."/>
            <person name="Cros-Aarteil S."/>
            <person name="Calhoun S."/>
            <person name="Haridas S."/>
            <person name="Kuo A."/>
            <person name="Mondo S."/>
            <person name="Pangilinan J."/>
            <person name="Riley R."/>
            <person name="LaButti K."/>
            <person name="Andreopoulos B."/>
            <person name="Lipzen A."/>
            <person name="Chen C."/>
            <person name="Yan M."/>
            <person name="Daum C."/>
            <person name="Ng V."/>
            <person name="Clum A."/>
            <person name="Steindorff A."/>
            <person name="Ohm R.A."/>
            <person name="Martin F."/>
            <person name="Silar P."/>
            <person name="Natvig D.O."/>
            <person name="Lalanne C."/>
            <person name="Gautier V."/>
            <person name="Ament-Velasquez S.L."/>
            <person name="Kruys A."/>
            <person name="Hutchinson M.I."/>
            <person name="Powell A.J."/>
            <person name="Barry K."/>
            <person name="Miller A.N."/>
            <person name="Grigoriev I.V."/>
            <person name="Debuchy R."/>
            <person name="Gladieux P."/>
            <person name="Hiltunen Thoren M."/>
            <person name="Johannesson H."/>
        </authorList>
    </citation>
    <scope>NUCLEOTIDE SEQUENCE [LARGE SCALE GENOMIC DNA]</scope>
    <source>
        <strain evidence="11">CBS 340.73</strain>
    </source>
</reference>
<evidence type="ECO:0000256" key="8">
    <source>
        <dbReference type="ARBA" id="ARBA00023004"/>
    </source>
</evidence>
<dbReference type="InterPro" id="IPR018506">
    <property type="entry name" value="Cyt_B5_heme-BS"/>
</dbReference>
<dbReference type="GO" id="GO:0003995">
    <property type="term" value="F:acyl-CoA dehydrogenase activity"/>
    <property type="evidence" value="ECO:0007669"/>
    <property type="project" value="InterPro"/>
</dbReference>
<dbReference type="PANTHER" id="PTHR48083:SF28">
    <property type="entry name" value="ACYL-COA DEHYDROGENASE FAMILY PROTEIN (AFU_ORTHOLOGUE AFUA_6G10880)-RELATED"/>
    <property type="match status" value="1"/>
</dbReference>
<gene>
    <name evidence="10" type="ORF">QBC46DRAFT_256624</name>
</gene>
<dbReference type="Pfam" id="PF02771">
    <property type="entry name" value="Acyl-CoA_dh_N"/>
    <property type="match status" value="1"/>
</dbReference>
<feature type="domain" description="Cytochrome b5 heme-binding" evidence="9">
    <location>
        <begin position="5"/>
        <end position="80"/>
    </location>
</feature>
<dbReference type="Gene3D" id="1.20.140.10">
    <property type="entry name" value="Butyryl-CoA Dehydrogenase, subunit A, domain 3"/>
    <property type="match status" value="1"/>
</dbReference>
<evidence type="ECO:0000256" key="1">
    <source>
        <dbReference type="ARBA" id="ARBA00001974"/>
    </source>
</evidence>
<evidence type="ECO:0000256" key="6">
    <source>
        <dbReference type="ARBA" id="ARBA00022827"/>
    </source>
</evidence>
<evidence type="ECO:0000313" key="11">
    <source>
        <dbReference type="Proteomes" id="UP001303473"/>
    </source>
</evidence>
<dbReference type="PROSITE" id="PS00072">
    <property type="entry name" value="ACYL_COA_DH_1"/>
    <property type="match status" value="1"/>
</dbReference>
<evidence type="ECO:0000256" key="5">
    <source>
        <dbReference type="ARBA" id="ARBA00022723"/>
    </source>
</evidence>
<dbReference type="InterPro" id="IPR009075">
    <property type="entry name" value="AcylCo_DH/oxidase_C"/>
</dbReference>
<dbReference type="SUPFAM" id="SSF56645">
    <property type="entry name" value="Acyl-CoA dehydrogenase NM domain-like"/>
    <property type="match status" value="1"/>
</dbReference>
<dbReference type="GO" id="GO:0050660">
    <property type="term" value="F:flavin adenine dinucleotide binding"/>
    <property type="evidence" value="ECO:0007669"/>
    <property type="project" value="InterPro"/>
</dbReference>
<dbReference type="SUPFAM" id="SSF47203">
    <property type="entry name" value="Acyl-CoA dehydrogenase C-terminal domain-like"/>
    <property type="match status" value="1"/>
</dbReference>
<evidence type="ECO:0000313" key="10">
    <source>
        <dbReference type="EMBL" id="KAK3942262.1"/>
    </source>
</evidence>
<evidence type="ECO:0000259" key="9">
    <source>
        <dbReference type="PROSITE" id="PS50255"/>
    </source>
</evidence>
<keyword evidence="3" id="KW-0349">Heme</keyword>
<dbReference type="SUPFAM" id="SSF55856">
    <property type="entry name" value="Cytochrome b5-like heme/steroid binding domain"/>
    <property type="match status" value="1"/>
</dbReference>
<dbReference type="InterPro" id="IPR006091">
    <property type="entry name" value="Acyl-CoA_Oxase/DH_mid-dom"/>
</dbReference>
<keyword evidence="7" id="KW-0560">Oxidoreductase</keyword>
<keyword evidence="4" id="KW-0285">Flavoprotein</keyword>
<dbReference type="InterPro" id="IPR050741">
    <property type="entry name" value="Acyl-CoA_dehydrogenase"/>
</dbReference>
<dbReference type="PROSITE" id="PS50255">
    <property type="entry name" value="CYTOCHROME_B5_2"/>
    <property type="match status" value="1"/>
</dbReference>
<name>A0AAN6NAN1_9PEZI</name>
<dbReference type="InterPro" id="IPR013786">
    <property type="entry name" value="AcylCoA_DH/ox_N"/>
</dbReference>
<keyword evidence="5" id="KW-0479">Metal-binding</keyword>
<comment type="similarity">
    <text evidence="2">Belongs to the acyl-CoA dehydrogenase family.</text>
</comment>
<dbReference type="PANTHER" id="PTHR48083">
    <property type="entry name" value="MEDIUM-CHAIN SPECIFIC ACYL-COA DEHYDROGENASE, MITOCHONDRIAL-RELATED"/>
    <property type="match status" value="1"/>
</dbReference>
<proteinExistence type="inferred from homology"/>
<accession>A0AAN6NAN1</accession>
<comment type="caution">
    <text evidence="10">The sequence shown here is derived from an EMBL/GenBank/DDBJ whole genome shotgun (WGS) entry which is preliminary data.</text>
</comment>
<dbReference type="Pfam" id="PF00441">
    <property type="entry name" value="Acyl-CoA_dh_1"/>
    <property type="match status" value="1"/>
</dbReference>
<protein>
    <submittedName>
        <fullName evidence="10">Acyl-CoA dehydrogenase</fullName>
    </submittedName>
</protein>
<dbReference type="InterPro" id="IPR006089">
    <property type="entry name" value="Acyl-CoA_DH_CS"/>
</dbReference>
<dbReference type="EMBL" id="MU853775">
    <property type="protein sequence ID" value="KAK3942262.1"/>
    <property type="molecule type" value="Genomic_DNA"/>
</dbReference>
<dbReference type="GO" id="GO:0005737">
    <property type="term" value="C:cytoplasm"/>
    <property type="evidence" value="ECO:0007669"/>
    <property type="project" value="TreeGrafter"/>
</dbReference>
<dbReference type="Pfam" id="PF00173">
    <property type="entry name" value="Cyt-b5"/>
    <property type="match status" value="1"/>
</dbReference>
<dbReference type="GO" id="GO:0033539">
    <property type="term" value="P:fatty acid beta-oxidation using acyl-CoA dehydrogenase"/>
    <property type="evidence" value="ECO:0007669"/>
    <property type="project" value="TreeGrafter"/>
</dbReference>
<dbReference type="InterPro" id="IPR036400">
    <property type="entry name" value="Cyt_B5-like_heme/steroid_sf"/>
</dbReference>